<keyword evidence="1" id="KW-0732">Signal</keyword>
<organism evidence="2 3">
    <name type="scientific">Sinorhizobium glycinis</name>
    <dbReference type="NCBI Taxonomy" id="1472378"/>
    <lineage>
        <taxon>Bacteria</taxon>
        <taxon>Pseudomonadati</taxon>
        <taxon>Pseudomonadota</taxon>
        <taxon>Alphaproteobacteria</taxon>
        <taxon>Hyphomicrobiales</taxon>
        <taxon>Rhizobiaceae</taxon>
        <taxon>Sinorhizobium/Ensifer group</taxon>
        <taxon>Sinorhizobium</taxon>
    </lineage>
</organism>
<protein>
    <submittedName>
        <fullName evidence="2">Uncharacterized protein</fullName>
    </submittedName>
</protein>
<keyword evidence="3" id="KW-1185">Reference proteome</keyword>
<reference evidence="2 3" key="1">
    <citation type="journal article" date="2016" name="Int. J. Syst. Evol. Microbiol.">
        <title>Ensifer glycinis sp. nov., an novel rhizobial species associated with Glycine spp.</title>
        <authorList>
            <person name="Yan H."/>
            <person name="Yan J."/>
            <person name="Sui X.H."/>
            <person name="Wang E.T."/>
            <person name="Chen W.X."/>
            <person name="Zhang X.X."/>
            <person name="Chen W.F."/>
        </authorList>
    </citation>
    <scope>NUCLEOTIDE SEQUENCE [LARGE SCALE GENOMIC DNA]</scope>
    <source>
        <strain evidence="2 3">CCBAU 23380</strain>
    </source>
</reference>
<dbReference type="Proteomes" id="UP000094025">
    <property type="component" value="Unassembled WGS sequence"/>
</dbReference>
<sequence length="181" mass="19560">MELMMRCRYLIAFLAAVSPSVIALAAGDGSEAVELFRRTCLAQGSSFDAIASAAAAEGWKTFPGGDFERLAPLEHVDFSSGWMATDRALPEPVAIGVTKARRDGRPVETCTVAFTKVPIEPFLKAFSDSTDAEKLSEESEGTWTSRLYMLIAGDRKQFVKLKYARSPDGNGPMAASSIAER</sequence>
<accession>A0A178XKB3</accession>
<gene>
    <name evidence="2" type="ORF">AU381_26390</name>
</gene>
<evidence type="ECO:0000256" key="1">
    <source>
        <dbReference type="SAM" id="SignalP"/>
    </source>
</evidence>
<feature type="signal peptide" evidence="1">
    <location>
        <begin position="1"/>
        <end position="25"/>
    </location>
</feature>
<proteinExistence type="predicted"/>
<feature type="chain" id="PRO_5008096954" evidence="1">
    <location>
        <begin position="26"/>
        <end position="181"/>
    </location>
</feature>
<dbReference type="AlphaFoldDB" id="A0A178XKB3"/>
<name>A0A178XKB3_9HYPH</name>
<evidence type="ECO:0000313" key="3">
    <source>
        <dbReference type="Proteomes" id="UP000094025"/>
    </source>
</evidence>
<evidence type="ECO:0000313" key="2">
    <source>
        <dbReference type="EMBL" id="OAP35263.1"/>
    </source>
</evidence>
<comment type="caution">
    <text evidence="2">The sequence shown here is derived from an EMBL/GenBank/DDBJ whole genome shotgun (WGS) entry which is preliminary data.</text>
</comment>
<dbReference type="EMBL" id="LPUX01000067">
    <property type="protein sequence ID" value="OAP35263.1"/>
    <property type="molecule type" value="Genomic_DNA"/>
</dbReference>